<dbReference type="Proteomes" id="UP000094256">
    <property type="component" value="Chromosome"/>
</dbReference>
<accession>A0A1B3ZEQ1</accession>
<evidence type="ECO:0000313" key="1">
    <source>
        <dbReference type="EMBL" id="AOH85909.1"/>
    </source>
</evidence>
<gene>
    <name evidence="1" type="ORF">AWL63_20075</name>
</gene>
<dbReference type="KEGG" id="span:AWL63_20075"/>
<keyword evidence="2" id="KW-1185">Reference proteome</keyword>
<dbReference type="EMBL" id="CP014168">
    <property type="protein sequence ID" value="AOH85909.1"/>
    <property type="molecule type" value="Genomic_DNA"/>
</dbReference>
<reference evidence="1 2" key="1">
    <citation type="submission" date="2016-01" db="EMBL/GenBank/DDBJ databases">
        <title>Complete genome and mega plasmid sequence of Sphingomonas panacis DCY99 elicits systemic resistance in rice to Xanthomonas oryzae.</title>
        <authorList>
            <person name="Kim Y.J."/>
            <person name="Yang D.C."/>
            <person name="Sing P."/>
        </authorList>
    </citation>
    <scope>NUCLEOTIDE SEQUENCE [LARGE SCALE GENOMIC DNA]</scope>
    <source>
        <strain evidence="1 2">DCY99</strain>
    </source>
</reference>
<dbReference type="AlphaFoldDB" id="A0A1B3ZEQ1"/>
<protein>
    <submittedName>
        <fullName evidence="1">Uncharacterized protein</fullName>
    </submittedName>
</protein>
<evidence type="ECO:0000313" key="2">
    <source>
        <dbReference type="Proteomes" id="UP000094256"/>
    </source>
</evidence>
<name>A0A1B3ZEQ1_9SPHN</name>
<dbReference type="RefSeq" id="WP_069206437.1">
    <property type="nucleotide sequence ID" value="NZ_CP014168.1"/>
</dbReference>
<organism evidence="1 2">
    <name type="scientific">Sphingomonas panacis</name>
    <dbReference type="NCBI Taxonomy" id="1560345"/>
    <lineage>
        <taxon>Bacteria</taxon>
        <taxon>Pseudomonadati</taxon>
        <taxon>Pseudomonadota</taxon>
        <taxon>Alphaproteobacteria</taxon>
        <taxon>Sphingomonadales</taxon>
        <taxon>Sphingomonadaceae</taxon>
        <taxon>Sphingomonas</taxon>
    </lineage>
</organism>
<sequence>MPSPTLSLHDIADFPVVRFRSVAADSGYGPAWCAEMDALIEGGARFVLIYPKAERDETHEDRKVRGAWLKQNKDRLAKVCLGLIVVESDAARRAELEAMLPNLVRAFGTPQVATGSMDEAQVLARRLLAGEALDVV</sequence>
<proteinExistence type="predicted"/>
<dbReference type="OrthoDB" id="8905727at2"/>